<dbReference type="Pfam" id="PF09694">
    <property type="entry name" value="Gcw_chp"/>
    <property type="match status" value="1"/>
</dbReference>
<name>A0A9X2HMX0_9SPHN</name>
<feature type="chain" id="PRO_5040744217" evidence="1">
    <location>
        <begin position="24"/>
        <end position="298"/>
    </location>
</feature>
<evidence type="ECO:0000313" key="3">
    <source>
        <dbReference type="Proteomes" id="UP001139486"/>
    </source>
</evidence>
<reference evidence="2" key="1">
    <citation type="submission" date="2022-05" db="EMBL/GenBank/DDBJ databases">
        <title>Sphingomonas sp. strain RP10 Genome sequencing and assembly.</title>
        <authorList>
            <person name="Kim I."/>
        </authorList>
    </citation>
    <scope>NUCLEOTIDE SEQUENCE</scope>
    <source>
        <strain evidence="2">RP10</strain>
    </source>
</reference>
<keyword evidence="3" id="KW-1185">Reference proteome</keyword>
<feature type="signal peptide" evidence="1">
    <location>
        <begin position="1"/>
        <end position="23"/>
    </location>
</feature>
<evidence type="ECO:0000256" key="1">
    <source>
        <dbReference type="SAM" id="SignalP"/>
    </source>
</evidence>
<gene>
    <name evidence="2" type="ORF">M9979_03440</name>
</gene>
<organism evidence="2 3">
    <name type="scientific">Sphingomonas liriopis</name>
    <dbReference type="NCBI Taxonomy" id="2949094"/>
    <lineage>
        <taxon>Bacteria</taxon>
        <taxon>Pseudomonadati</taxon>
        <taxon>Pseudomonadota</taxon>
        <taxon>Alphaproteobacteria</taxon>
        <taxon>Sphingomonadales</taxon>
        <taxon>Sphingomonadaceae</taxon>
        <taxon>Sphingomonas</taxon>
    </lineage>
</organism>
<dbReference type="NCBIfam" id="TIGR02001">
    <property type="entry name" value="gcw_chp"/>
    <property type="match status" value="1"/>
</dbReference>
<keyword evidence="1" id="KW-0732">Signal</keyword>
<dbReference type="InterPro" id="IPR010239">
    <property type="entry name" value="CHP02001"/>
</dbReference>
<dbReference type="EMBL" id="JAMLDY010000003">
    <property type="protein sequence ID" value="MCP3733928.1"/>
    <property type="molecule type" value="Genomic_DNA"/>
</dbReference>
<proteinExistence type="predicted"/>
<protein>
    <submittedName>
        <fullName evidence="2">TorF family putative porin</fullName>
    </submittedName>
</protein>
<dbReference type="AlphaFoldDB" id="A0A9X2HMX0"/>
<accession>A0A9X2HMX0</accession>
<comment type="caution">
    <text evidence="2">The sequence shown here is derived from an EMBL/GenBank/DDBJ whole genome shotgun (WGS) entry which is preliminary data.</text>
</comment>
<dbReference type="RefSeq" id="WP_254287936.1">
    <property type="nucleotide sequence ID" value="NZ_JAMLDY010000003.1"/>
</dbReference>
<evidence type="ECO:0000313" key="2">
    <source>
        <dbReference type="EMBL" id="MCP3733928.1"/>
    </source>
</evidence>
<sequence length="298" mass="30730">MKFTYSAALLLLAALSAASPALAQEFAKPGVPQDPAEPQAAPTNPITVSGSVAVLTDYRLRGVSQSDRDPAVQGALTIAHESGFYVGAFASNLAGWGTFGGSNLELDAIGGFRNTVGSATIDAGLTWYMYPGGADKTDYAEAFAKLSGTAGPMTLLAGVAYAPEQQALGKWYRNGAEAAAGVYSDPGDKEDNLYLWGDGAIAVPNTPLTAKAHIGWSKGNGGLGPNATSAAPTGEYWDWQLGADYAIPHTPLTVNVSWIDTDISRREAAYLQPSFSKGQDGTGSIAGSTVFASLTAAL</sequence>
<dbReference type="Proteomes" id="UP001139486">
    <property type="component" value="Unassembled WGS sequence"/>
</dbReference>